<name>A0A975GJ44_9BACT</name>
<reference evidence="2" key="1">
    <citation type="journal article" date="2021" name="Microb. Physiol.">
        <title>Proteogenomic Insights into the Physiology of Marine, Sulfate-Reducing, Filamentous Desulfonema limicola and Desulfonema magnum.</title>
        <authorList>
            <person name="Schnaars V."/>
            <person name="Wohlbrand L."/>
            <person name="Scheve S."/>
            <person name="Hinrichs C."/>
            <person name="Reinhardt R."/>
            <person name="Rabus R."/>
        </authorList>
    </citation>
    <scope>NUCLEOTIDE SEQUENCE</scope>
    <source>
        <strain evidence="2">5ac10</strain>
    </source>
</reference>
<keyword evidence="1" id="KW-0732">Signal</keyword>
<dbReference type="AlphaFoldDB" id="A0A975GJ44"/>
<dbReference type="Proteomes" id="UP000663720">
    <property type="component" value="Chromosome"/>
</dbReference>
<evidence type="ECO:0000313" key="2">
    <source>
        <dbReference type="EMBL" id="QTA82558.1"/>
    </source>
</evidence>
<sequence>MKQIVFLIIVSAFLCSACTQHKVQVDPVKTEHVVRVEPMEMTINVNVNVRVDKALDDFFGDIDAAQEKLAE</sequence>
<protein>
    <recommendedName>
        <fullName evidence="4">YnbE-like lipoprotein</fullName>
    </recommendedName>
</protein>
<organism evidence="2 3">
    <name type="scientific">Desulfonema limicola</name>
    <dbReference type="NCBI Taxonomy" id="45656"/>
    <lineage>
        <taxon>Bacteria</taxon>
        <taxon>Pseudomonadati</taxon>
        <taxon>Thermodesulfobacteriota</taxon>
        <taxon>Desulfobacteria</taxon>
        <taxon>Desulfobacterales</taxon>
        <taxon>Desulfococcaceae</taxon>
        <taxon>Desulfonema</taxon>
    </lineage>
</organism>
<evidence type="ECO:0000313" key="3">
    <source>
        <dbReference type="Proteomes" id="UP000663720"/>
    </source>
</evidence>
<dbReference type="KEGG" id="dli:dnl_49350"/>
<evidence type="ECO:0000256" key="1">
    <source>
        <dbReference type="SAM" id="SignalP"/>
    </source>
</evidence>
<keyword evidence="3" id="KW-1185">Reference proteome</keyword>
<evidence type="ECO:0008006" key="4">
    <source>
        <dbReference type="Google" id="ProtNLM"/>
    </source>
</evidence>
<feature type="signal peptide" evidence="1">
    <location>
        <begin position="1"/>
        <end position="17"/>
    </location>
</feature>
<gene>
    <name evidence="2" type="ORF">dnl_49350</name>
</gene>
<dbReference type="RefSeq" id="WP_246514776.1">
    <property type="nucleotide sequence ID" value="NZ_CP061799.1"/>
</dbReference>
<feature type="chain" id="PRO_5037754465" description="YnbE-like lipoprotein" evidence="1">
    <location>
        <begin position="18"/>
        <end position="71"/>
    </location>
</feature>
<proteinExistence type="predicted"/>
<dbReference type="EMBL" id="CP061799">
    <property type="protein sequence ID" value="QTA82558.1"/>
    <property type="molecule type" value="Genomic_DNA"/>
</dbReference>
<accession>A0A975GJ44</accession>